<keyword evidence="2" id="KW-1185">Reference proteome</keyword>
<gene>
    <name evidence="1" type="ORF">LCI18_004603</name>
</gene>
<evidence type="ECO:0000313" key="2">
    <source>
        <dbReference type="Proteomes" id="UP000830768"/>
    </source>
</evidence>
<reference evidence="1" key="1">
    <citation type="submission" date="2021-11" db="EMBL/GenBank/DDBJ databases">
        <title>Fusarium solani-melongenae Genome sequencing and assembly.</title>
        <authorList>
            <person name="Xie S."/>
            <person name="Huang L."/>
            <person name="Zhang X."/>
        </authorList>
    </citation>
    <scope>NUCLEOTIDE SEQUENCE</scope>
    <source>
        <strain evidence="1">CRI 24-3</strain>
    </source>
</reference>
<accession>A0ACD3YXE6</accession>
<dbReference type="EMBL" id="CP090033">
    <property type="protein sequence ID" value="UPK93668.1"/>
    <property type="molecule type" value="Genomic_DNA"/>
</dbReference>
<proteinExistence type="predicted"/>
<sequence>MNLPTTLALALSMMAAATPLVPSALTFPSVGHQPSFSLRLGNDTASVCNSSTPGVSGFIDSSDDSHLFFWLFESKNDAATDPVILWMTGGPGGSSASLGNLMELGPCLISPDGGYTVDNPYGWNANATLLFVDQPASVGYSYAPTIPRGLHNATTAMHTFLSQFFTAFPQLADRDFYIAGESYGGAWVSALGERIVKTQSASSSSASRLSKQFPLSLFPSAPGPKSINLKGIMIGNGLLRQSYQNPGIFETACSGHEPILNASQCEGWAPLALWCSQNMIACETEGVLSKECMTAQKKCNGITDFLVEELGLNPFNYKSPCDNPPLCYSAIDHISEYMTTPAVKDALGVAPNGPYLALSEEVLQIWDELGDTWKRSDTYVNYLLDQNIRVLVYVGDSDLYAHAAGHRRMIDEGLAWYGQPFFRFRPLHDWYLGVRAAGRGKSFGPLTYAEIYNAGHLAPMDKGEELLKLINSWIKRSWL</sequence>
<evidence type="ECO:0000313" key="1">
    <source>
        <dbReference type="EMBL" id="UPK93668.1"/>
    </source>
</evidence>
<organism evidence="1 2">
    <name type="scientific">Fusarium solani subsp. cucurbitae</name>
    <name type="common">Neocosmosporum cucurbitae</name>
    <dbReference type="NCBI Taxonomy" id="2747967"/>
    <lineage>
        <taxon>Eukaryota</taxon>
        <taxon>Fungi</taxon>
        <taxon>Dikarya</taxon>
        <taxon>Ascomycota</taxon>
        <taxon>Pezizomycotina</taxon>
        <taxon>Sordariomycetes</taxon>
        <taxon>Hypocreomycetidae</taxon>
        <taxon>Hypocreales</taxon>
        <taxon>Nectriaceae</taxon>
        <taxon>Fusarium</taxon>
        <taxon>Fusarium solani species complex</taxon>
    </lineage>
</organism>
<dbReference type="Proteomes" id="UP000830768">
    <property type="component" value="Chromosome 4"/>
</dbReference>
<name>A0ACD3YXE6_FUSSC</name>
<protein>
    <submittedName>
        <fullName evidence="1">Uncharacterized protein</fullName>
    </submittedName>
</protein>